<name>A0A6J2YT85_SITOR</name>
<organism evidence="1 2">
    <name type="scientific">Sitophilus oryzae</name>
    <name type="common">Rice weevil</name>
    <name type="synonym">Curculio oryzae</name>
    <dbReference type="NCBI Taxonomy" id="7048"/>
    <lineage>
        <taxon>Eukaryota</taxon>
        <taxon>Metazoa</taxon>
        <taxon>Ecdysozoa</taxon>
        <taxon>Arthropoda</taxon>
        <taxon>Hexapoda</taxon>
        <taxon>Insecta</taxon>
        <taxon>Pterygota</taxon>
        <taxon>Neoptera</taxon>
        <taxon>Endopterygota</taxon>
        <taxon>Coleoptera</taxon>
        <taxon>Polyphaga</taxon>
        <taxon>Cucujiformia</taxon>
        <taxon>Curculionidae</taxon>
        <taxon>Dryophthorinae</taxon>
        <taxon>Sitophilus</taxon>
    </lineage>
</organism>
<dbReference type="InterPro" id="IPR052632">
    <property type="entry name" value="MICOS_subunit_Mic19"/>
</dbReference>
<dbReference type="GO" id="GO:0061617">
    <property type="term" value="C:MICOS complex"/>
    <property type="evidence" value="ECO:0007669"/>
    <property type="project" value="TreeGrafter"/>
</dbReference>
<dbReference type="GO" id="GO:0007007">
    <property type="term" value="P:inner mitochondrial membrane organization"/>
    <property type="evidence" value="ECO:0007669"/>
    <property type="project" value="TreeGrafter"/>
</dbReference>
<dbReference type="RefSeq" id="XP_030766020.1">
    <property type="nucleotide sequence ID" value="XM_030910160.1"/>
</dbReference>
<evidence type="ECO:0000313" key="2">
    <source>
        <dbReference type="RefSeq" id="XP_030766020.1"/>
    </source>
</evidence>
<keyword evidence="1" id="KW-1185">Reference proteome</keyword>
<dbReference type="PANTHER" id="PTHR21588">
    <property type="entry name" value="COILED-COIL-HELIX-COILED-COIL-HELIX DOMAIN CONTAINING 6"/>
    <property type="match status" value="1"/>
</dbReference>
<dbReference type="KEGG" id="soy:115890050"/>
<dbReference type="InParanoid" id="A0A6J2YT85"/>
<dbReference type="OrthoDB" id="70030at2759"/>
<gene>
    <name evidence="2" type="primary">LOC115890050</name>
</gene>
<accession>A0A6J2YT85</accession>
<proteinExistence type="predicted"/>
<dbReference type="PANTHER" id="PTHR21588:SF18">
    <property type="entry name" value="MICOS COMPLEX SUBUNIT MIC19"/>
    <property type="match status" value="1"/>
</dbReference>
<dbReference type="CTD" id="54927"/>
<evidence type="ECO:0000313" key="1">
    <source>
        <dbReference type="Proteomes" id="UP000504635"/>
    </source>
</evidence>
<dbReference type="AlphaFoldDB" id="A0A6J2YT85"/>
<protein>
    <submittedName>
        <fullName evidence="2">Uncharacterized protein LOC115890050</fullName>
    </submittedName>
</protein>
<dbReference type="FunCoup" id="A0A6J2YT85">
    <property type="interactions" value="163"/>
</dbReference>
<sequence length="182" mass="20686">MGGTPSKTRRLTLENNDPNSVIKVSDDVVDRIRGVAQTVRKPEVITPTVPQITNPQHTAVLPVYLHEPSLTSIQIRQANVAELKKNDDYWSNRLKALEDNHKKMNSVIEEEYNKAVEEFKVGRPTQVLKEIPCLESKRAVMECYKCYPNEPMRCAKIVQAFQECVDHKRNCLLASRVTANKG</sequence>
<reference evidence="2" key="1">
    <citation type="submission" date="2025-08" db="UniProtKB">
        <authorList>
            <consortium name="RefSeq"/>
        </authorList>
    </citation>
    <scope>IDENTIFICATION</scope>
    <source>
        <tissue evidence="2">Gonads</tissue>
    </source>
</reference>
<dbReference type="GeneID" id="115890050"/>
<dbReference type="Proteomes" id="UP000504635">
    <property type="component" value="Unplaced"/>
</dbReference>